<feature type="transmembrane region" description="Helical" evidence="6">
    <location>
        <begin position="74"/>
        <end position="92"/>
    </location>
</feature>
<keyword evidence="3 6" id="KW-0812">Transmembrane</keyword>
<feature type="transmembrane region" description="Helical" evidence="6">
    <location>
        <begin position="204"/>
        <end position="227"/>
    </location>
</feature>
<evidence type="ECO:0000313" key="9">
    <source>
        <dbReference type="Proteomes" id="UP000219636"/>
    </source>
</evidence>
<feature type="transmembrane region" description="Helical" evidence="6">
    <location>
        <begin position="98"/>
        <end position="119"/>
    </location>
</feature>
<organism evidence="8 9">
    <name type="scientific">Ureibacillus xyleni</name>
    <dbReference type="NCBI Taxonomy" id="614648"/>
    <lineage>
        <taxon>Bacteria</taxon>
        <taxon>Bacillati</taxon>
        <taxon>Bacillota</taxon>
        <taxon>Bacilli</taxon>
        <taxon>Bacillales</taxon>
        <taxon>Caryophanaceae</taxon>
        <taxon>Ureibacillus</taxon>
    </lineage>
</organism>
<feature type="transmembrane region" description="Helical" evidence="6">
    <location>
        <begin position="45"/>
        <end position="67"/>
    </location>
</feature>
<name>A0A285TLG2_9BACL</name>
<evidence type="ECO:0000256" key="1">
    <source>
        <dbReference type="ARBA" id="ARBA00004651"/>
    </source>
</evidence>
<keyword evidence="2" id="KW-0813">Transport</keyword>
<feature type="transmembrane region" description="Helical" evidence="6">
    <location>
        <begin position="162"/>
        <end position="181"/>
    </location>
</feature>
<feature type="transmembrane region" description="Helical" evidence="6">
    <location>
        <begin position="294"/>
        <end position="315"/>
    </location>
</feature>
<proteinExistence type="predicted"/>
<evidence type="ECO:0000256" key="6">
    <source>
        <dbReference type="SAM" id="Phobius"/>
    </source>
</evidence>
<evidence type="ECO:0000256" key="2">
    <source>
        <dbReference type="ARBA" id="ARBA00022448"/>
    </source>
</evidence>
<reference evidence="9" key="1">
    <citation type="submission" date="2017-08" db="EMBL/GenBank/DDBJ databases">
        <authorList>
            <person name="Varghese N."/>
            <person name="Submissions S."/>
        </authorList>
    </citation>
    <scope>NUCLEOTIDE SEQUENCE [LARGE SCALE GENOMIC DNA]</scope>
    <source>
        <strain evidence="9">JC22</strain>
    </source>
</reference>
<dbReference type="Proteomes" id="UP000219636">
    <property type="component" value="Unassembled WGS sequence"/>
</dbReference>
<keyword evidence="4 6" id="KW-1133">Transmembrane helix</keyword>
<evidence type="ECO:0000259" key="7">
    <source>
        <dbReference type="PROSITE" id="PS50850"/>
    </source>
</evidence>
<feature type="transmembrane region" description="Helical" evidence="6">
    <location>
        <begin position="131"/>
        <end position="150"/>
    </location>
</feature>
<dbReference type="PROSITE" id="PS50850">
    <property type="entry name" value="MFS"/>
    <property type="match status" value="1"/>
</dbReference>
<protein>
    <submittedName>
        <fullName evidence="8">Predicted MFS family arabinose efflux permease</fullName>
    </submittedName>
</protein>
<gene>
    <name evidence="8" type="ORF">SAMN05880501_11569</name>
</gene>
<dbReference type="InterPro" id="IPR010645">
    <property type="entry name" value="MFS_4"/>
</dbReference>
<dbReference type="GO" id="GO:0022857">
    <property type="term" value="F:transmembrane transporter activity"/>
    <property type="evidence" value="ECO:0007669"/>
    <property type="project" value="InterPro"/>
</dbReference>
<evidence type="ECO:0000313" key="8">
    <source>
        <dbReference type="EMBL" id="SOC23396.1"/>
    </source>
</evidence>
<dbReference type="EMBL" id="OBMQ01000015">
    <property type="protein sequence ID" value="SOC23396.1"/>
    <property type="molecule type" value="Genomic_DNA"/>
</dbReference>
<dbReference type="Gene3D" id="1.20.1250.20">
    <property type="entry name" value="MFS general substrate transporter like domains"/>
    <property type="match status" value="2"/>
</dbReference>
<dbReference type="OrthoDB" id="9797953at2"/>
<dbReference type="Pfam" id="PF06779">
    <property type="entry name" value="MFS_4"/>
    <property type="match status" value="1"/>
</dbReference>
<evidence type="ECO:0000256" key="3">
    <source>
        <dbReference type="ARBA" id="ARBA00022692"/>
    </source>
</evidence>
<dbReference type="PANTHER" id="PTHR23537:SF1">
    <property type="entry name" value="SUGAR TRANSPORTER"/>
    <property type="match status" value="1"/>
</dbReference>
<dbReference type="AlphaFoldDB" id="A0A285TLG2"/>
<comment type="subcellular location">
    <subcellularLocation>
        <location evidence="1">Cell membrane</location>
        <topology evidence="1">Multi-pass membrane protein</topology>
    </subcellularLocation>
</comment>
<feature type="domain" description="Major facilitator superfamily (MFS) profile" evidence="7">
    <location>
        <begin position="5"/>
        <end position="381"/>
    </location>
</feature>
<feature type="transmembrane region" description="Helical" evidence="6">
    <location>
        <begin position="239"/>
        <end position="258"/>
    </location>
</feature>
<sequence length="400" mass="43716">MTRQHLGVLIGGLLLLAVAMGISRFAFTPILPFMRIDEGLTFEEGGYLASSNYIGYFVGALGAGFIYRNKKNVLLINVLLNVASILIMGLTHSFWLWIILRFIAGATGGYIFVLTSSIMMDYLASHFLTKWSGFLFTGIGFGIALSGLLVPFIEMSFQWEGSWIGLGLLSALFFVATIVLWRKISIKDSEKVEKSNDTKIMQGFMPWLILAYGLEGLGYIITGTFLVDIIYNIEGLRKFAGYSWVVTGVAAAIASPIWSIMISKFSTVRVLSVAYILQIFGIILPVFFQTAWSVFLSAFLFGFTFIGIVSLSTGYARELFPKQSGAVVSALTTVYALGQIIGPIFASKFESYFNSFKAPLAFAGVIVVLGLAILLIGKGLNDRKQPAPITEISNNPSSLS</sequence>
<dbReference type="PANTHER" id="PTHR23537">
    <property type="match status" value="1"/>
</dbReference>
<feature type="transmembrane region" description="Helical" evidence="6">
    <location>
        <begin position="270"/>
        <end position="288"/>
    </location>
</feature>
<dbReference type="InterPro" id="IPR036259">
    <property type="entry name" value="MFS_trans_sf"/>
</dbReference>
<dbReference type="SUPFAM" id="SSF103473">
    <property type="entry name" value="MFS general substrate transporter"/>
    <property type="match status" value="1"/>
</dbReference>
<keyword evidence="5 6" id="KW-0472">Membrane</keyword>
<evidence type="ECO:0000256" key="4">
    <source>
        <dbReference type="ARBA" id="ARBA00022989"/>
    </source>
</evidence>
<evidence type="ECO:0000256" key="5">
    <source>
        <dbReference type="ARBA" id="ARBA00023136"/>
    </source>
</evidence>
<feature type="transmembrane region" description="Helical" evidence="6">
    <location>
        <begin position="358"/>
        <end position="376"/>
    </location>
</feature>
<dbReference type="RefSeq" id="WP_097074895.1">
    <property type="nucleotide sequence ID" value="NZ_OBMQ01000015.1"/>
</dbReference>
<accession>A0A285TLG2</accession>
<feature type="transmembrane region" description="Helical" evidence="6">
    <location>
        <begin position="327"/>
        <end position="346"/>
    </location>
</feature>
<dbReference type="InterPro" id="IPR020846">
    <property type="entry name" value="MFS_dom"/>
</dbReference>
<dbReference type="GO" id="GO:0005886">
    <property type="term" value="C:plasma membrane"/>
    <property type="evidence" value="ECO:0007669"/>
    <property type="project" value="UniProtKB-SubCell"/>
</dbReference>
<keyword evidence="9" id="KW-1185">Reference proteome</keyword>